<dbReference type="PANTHER" id="PTHR11403:SF7">
    <property type="entry name" value="CYTOCHROME C OXIDASE SUBUNIT 3"/>
    <property type="match status" value="1"/>
</dbReference>
<evidence type="ECO:0000256" key="8">
    <source>
        <dbReference type="RuleBase" id="RU003375"/>
    </source>
</evidence>
<evidence type="ECO:0000256" key="5">
    <source>
        <dbReference type="ARBA" id="ARBA00022967"/>
    </source>
</evidence>
<feature type="transmembrane region" description="Helical" evidence="9">
    <location>
        <begin position="212"/>
        <end position="234"/>
    </location>
</feature>
<dbReference type="CDD" id="cd01665">
    <property type="entry name" value="Cyt_c_Oxidase_III"/>
    <property type="match status" value="1"/>
</dbReference>
<comment type="subcellular location">
    <subcellularLocation>
        <location evidence="1">Membrane</location>
        <topology evidence="1">Multi-pass membrane protein</topology>
    </subcellularLocation>
</comment>
<evidence type="ECO:0000256" key="1">
    <source>
        <dbReference type="ARBA" id="ARBA00004141"/>
    </source>
</evidence>
<feature type="transmembrane region" description="Helical" evidence="9">
    <location>
        <begin position="307"/>
        <end position="325"/>
    </location>
</feature>
<accession>A0A8E8U513</accession>
<geneLocation type="mitochondrion" evidence="11"/>
<organism evidence="11">
    <name type="scientific">Phaeophyceae sp</name>
    <dbReference type="NCBI Taxonomy" id="2249243"/>
    <lineage>
        <taxon>Eukaryota</taxon>
        <taxon>Sar</taxon>
        <taxon>Stramenopiles</taxon>
        <taxon>Ochrophyta</taxon>
        <taxon>PX clade</taxon>
        <taxon>Phaeophyceae</taxon>
    </lineage>
</organism>
<keyword evidence="6 9" id="KW-1133">Transmembrane helix</keyword>
<evidence type="ECO:0000256" key="2">
    <source>
        <dbReference type="ARBA" id="ARBA00010581"/>
    </source>
</evidence>
<protein>
    <recommendedName>
        <fullName evidence="3 8">Cytochrome c oxidase subunit 3</fullName>
    </recommendedName>
</protein>
<comment type="function">
    <text evidence="8">Component of the cytochrome c oxidase, the last enzyme in the mitochondrial electron transport chain which drives oxidative phosphorylation. The respiratory chain contains 3 multisubunit complexes succinate dehydrogenase (complex II, CII), ubiquinol-cytochrome c oxidoreductase (cytochrome b-c1 complex, complex III, CIII) and cytochrome c oxidase (complex IV, CIV), that cooperate to transfer electrons derived from NADH and succinate to molecular oxygen, creating an electrochemical gradient over the inner membrane that drives transmembrane transport and the ATP synthase. Cytochrome c oxidase is the component of the respiratory chain that catalyzes the reduction of oxygen to water. Electrons originating from reduced cytochrome c in the intermembrane space (IMS) are transferred via the dinuclear copper A center (CU(A)) of subunit 2 and heme A of subunit 1 to the active site in subunit 1, a binuclear center (BNC) formed by heme A3 and copper B (CU(B)). The BNC reduces molecular oxygen to 2 water molecules using 4 electrons from cytochrome c in the IMS and 4 protons from the mitochondrial matrix.</text>
</comment>
<dbReference type="PROSITE" id="PS50253">
    <property type="entry name" value="COX3"/>
    <property type="match status" value="1"/>
</dbReference>
<keyword evidence="7 9" id="KW-0472">Membrane</keyword>
<comment type="similarity">
    <text evidence="2 8">Belongs to the cytochrome c oxidase subunit 3 family.</text>
</comment>
<dbReference type="AlphaFoldDB" id="A0A8E8U513"/>
<dbReference type="InterPro" id="IPR013833">
    <property type="entry name" value="Cyt_c_oxidase_su3_a-hlx"/>
</dbReference>
<dbReference type="FunFam" id="1.10.287.70:FF:000082">
    <property type="entry name" value="Cytochrome c oxidase subunit 3"/>
    <property type="match status" value="1"/>
</dbReference>
<feature type="domain" description="Heme-copper oxidase subunit III family profile" evidence="10">
    <location>
        <begin position="178"/>
        <end position="437"/>
    </location>
</feature>
<evidence type="ECO:0000256" key="3">
    <source>
        <dbReference type="ARBA" id="ARBA00015944"/>
    </source>
</evidence>
<dbReference type="InterPro" id="IPR033945">
    <property type="entry name" value="Cyt_c_oxase_su3_dom"/>
</dbReference>
<feature type="transmembrane region" description="Helical" evidence="9">
    <location>
        <begin position="337"/>
        <end position="355"/>
    </location>
</feature>
<feature type="transmembrane region" description="Helical" evidence="9">
    <location>
        <begin position="259"/>
        <end position="287"/>
    </location>
</feature>
<dbReference type="PANTHER" id="PTHR11403">
    <property type="entry name" value="CYTOCHROME C OXIDASE SUBUNIT III"/>
    <property type="match status" value="1"/>
</dbReference>
<name>A0A8E8U513_9PHAE</name>
<gene>
    <name evidence="11" type="primary">cox3</name>
</gene>
<dbReference type="InterPro" id="IPR035973">
    <property type="entry name" value="Cyt_c_oxidase_su3-like_sf"/>
</dbReference>
<dbReference type="GO" id="GO:0045277">
    <property type="term" value="C:respiratory chain complex IV"/>
    <property type="evidence" value="ECO:0007669"/>
    <property type="project" value="UniProtKB-ARBA"/>
</dbReference>
<evidence type="ECO:0000256" key="6">
    <source>
        <dbReference type="ARBA" id="ARBA00022989"/>
    </source>
</evidence>
<keyword evidence="5" id="KW-1278">Translocase</keyword>
<proteinExistence type="inferred from homology"/>
<evidence type="ECO:0000256" key="7">
    <source>
        <dbReference type="ARBA" id="ARBA00023136"/>
    </source>
</evidence>
<evidence type="ECO:0000256" key="4">
    <source>
        <dbReference type="ARBA" id="ARBA00022692"/>
    </source>
</evidence>
<evidence type="ECO:0000313" key="11">
    <source>
        <dbReference type="EMBL" id="QWE51004.1"/>
    </source>
</evidence>
<keyword evidence="8 11" id="KW-0496">Mitochondrion</keyword>
<dbReference type="Gene3D" id="1.20.120.80">
    <property type="entry name" value="Cytochrome c oxidase, subunit III, four-helix bundle"/>
    <property type="match status" value="1"/>
</dbReference>
<reference evidence="11" key="1">
    <citation type="journal article" date="2021" name="Eur. J. Phycol.">
        <title>High-throughput sequencing of the kelp Alaria (Phaeophyceae) reveals epi-endobiotic associations, including a likely phaeophycean parasite.</title>
        <authorList>
            <person name="Bringloe T.T."/>
            <person name="Sauermann R."/>
            <person name="Krause-Jensen D."/>
            <person name="Olesen B."/>
            <person name="Klimova A."/>
            <person name="Klochkova T.A."/>
            <person name="Verbruggen H."/>
        </authorList>
    </citation>
    <scope>NUCLEOTIDE SEQUENCE</scope>
</reference>
<evidence type="ECO:0000259" key="10">
    <source>
        <dbReference type="PROSITE" id="PS50253"/>
    </source>
</evidence>
<dbReference type="InterPro" id="IPR000298">
    <property type="entry name" value="Cyt_c_oxidase-like_su3"/>
</dbReference>
<feature type="transmembrane region" description="Helical" evidence="9">
    <location>
        <begin position="182"/>
        <end position="206"/>
    </location>
</feature>
<dbReference type="Gene3D" id="1.10.287.70">
    <property type="match status" value="1"/>
</dbReference>
<dbReference type="SUPFAM" id="SSF81452">
    <property type="entry name" value="Cytochrome c oxidase subunit III-like"/>
    <property type="match status" value="1"/>
</dbReference>
<dbReference type="GO" id="GO:0004129">
    <property type="term" value="F:cytochrome-c oxidase activity"/>
    <property type="evidence" value="ECO:0007669"/>
    <property type="project" value="InterPro"/>
</dbReference>
<dbReference type="InterPro" id="IPR024791">
    <property type="entry name" value="Cyt_c/ubiquinol_Oxase_su3"/>
</dbReference>
<feature type="transmembrane region" description="Helical" evidence="9">
    <location>
        <begin position="411"/>
        <end position="435"/>
    </location>
</feature>
<keyword evidence="4 8" id="KW-0812">Transmembrane</keyword>
<evidence type="ECO:0000256" key="9">
    <source>
        <dbReference type="SAM" id="Phobius"/>
    </source>
</evidence>
<dbReference type="EMBL" id="MT747832">
    <property type="protein sequence ID" value="QWE51004.1"/>
    <property type="molecule type" value="Genomic_DNA"/>
</dbReference>
<feature type="transmembrane region" description="Helical" evidence="9">
    <location>
        <begin position="375"/>
        <end position="399"/>
    </location>
</feature>
<sequence>MYARFLIVGRASVSVLLSSKNISNTRSKVYFKDIYGWKVEDNPISARDAQPKGLHSLFTQKELHKYLKFKLLFSGPFEETLKDSRLVEDQIDFFTRADLAGRARLKAGKGCTDSMEKGVRTTQGIGLLDQEFGPAEESPEVTADALQMAVEDTICRKHITDSDCDFSGTLGRYKKKIQSHPFHLVSTSPWPLAVSISLFITTFGTVRYMHNYMHGGFTLALGLCSTLFMIFAWCRDIIRENSLDGAHTMKVQEGLCKGAMLFIVSEFVFFYGLLWSFMASILAPVYVGGGVWPPVGFHGVDPNGLPLFNTLVLLASSLTVSWAQFCTSTGRRKTGLFALLLTSLLASLFLWVQYWEFLSAPFSISHGIYGSVYHMISGCHCFHVVIGLFFLAVSAVRLYVGEFTKRHQFGFVAAVWYWHFIDLVWLAVYALIYWWGFGPVFFS</sequence>
<dbReference type="GO" id="GO:0005739">
    <property type="term" value="C:mitochondrion"/>
    <property type="evidence" value="ECO:0007669"/>
    <property type="project" value="TreeGrafter"/>
</dbReference>
<dbReference type="GO" id="GO:0006123">
    <property type="term" value="P:mitochondrial electron transport, cytochrome c to oxygen"/>
    <property type="evidence" value="ECO:0007669"/>
    <property type="project" value="TreeGrafter"/>
</dbReference>
<dbReference type="Pfam" id="PF00510">
    <property type="entry name" value="COX3"/>
    <property type="match status" value="1"/>
</dbReference>